<feature type="chain" id="PRO_5042699897" evidence="1">
    <location>
        <begin position="24"/>
        <end position="112"/>
    </location>
</feature>
<proteinExistence type="predicted"/>
<reference evidence="5 9" key="2">
    <citation type="submission" date="2018-09" db="EMBL/GenBank/DDBJ databases">
        <title>Genome sequencing of Aeromonas veronii MS-17-88.</title>
        <authorList>
            <person name="Tekedar H.C."/>
            <person name="Arick M.A."/>
            <person name="Hsu C.-Y."/>
            <person name="Thrash A."/>
            <person name="Karsi A."/>
            <person name="Lawrence M.L."/>
            <person name="Abdelhamed H."/>
        </authorList>
    </citation>
    <scope>NUCLEOTIDE SEQUENCE [LARGE SCALE GENOMIC DNA]</scope>
    <source>
        <strain evidence="5 9">MS 17-88</strain>
    </source>
</reference>
<dbReference type="Proteomes" id="UP000439123">
    <property type="component" value="Unassembled WGS sequence"/>
</dbReference>
<keyword evidence="1" id="KW-0732">Signal</keyword>
<reference evidence="4 7" key="1">
    <citation type="submission" date="2018-03" db="EMBL/GenBank/DDBJ databases">
        <title>Aeromonas veronii whole genome sequencing and analysis.</title>
        <authorList>
            <person name="Xie H."/>
            <person name="Liu T."/>
            <person name="Wang K."/>
        </authorList>
    </citation>
    <scope>NUCLEOTIDE SEQUENCE [LARGE SCALE GENOMIC DNA]</scope>
    <source>
        <strain evidence="4 7">XH.VA.1</strain>
    </source>
</reference>
<accession>A0A2T4N1K5</accession>
<protein>
    <submittedName>
        <fullName evidence="4">Uncharacterized protein</fullName>
    </submittedName>
</protein>
<dbReference type="Proteomes" id="UP000267614">
    <property type="component" value="Chromosome"/>
</dbReference>
<dbReference type="Proteomes" id="UP001204061">
    <property type="component" value="Unassembled WGS sequence"/>
</dbReference>
<dbReference type="EMBL" id="CABWLC010000012">
    <property type="protein sequence ID" value="VXA85816.1"/>
    <property type="molecule type" value="Genomic_DNA"/>
</dbReference>
<evidence type="ECO:0000313" key="10">
    <source>
        <dbReference type="Proteomes" id="UP000439123"/>
    </source>
</evidence>
<dbReference type="Proteomes" id="UP000241986">
    <property type="component" value="Unassembled WGS sequence"/>
</dbReference>
<dbReference type="Proteomes" id="UP000281725">
    <property type="component" value="Unassembled WGS sequence"/>
</dbReference>
<evidence type="ECO:0000313" key="6">
    <source>
        <dbReference type="EMBL" id="VXA85816.1"/>
    </source>
</evidence>
<sequence>MAQVLRLAVSLLFLYICAAPVVAASLTEAIDESLAAQDYRLIVRGGRGGMAPGVVESLQAEARTRCGVRYLKGFGDVIEMGKESEFEQRIDYATRYNRQMLERCMPEAISRP</sequence>
<organism evidence="4 7">
    <name type="scientific">Aeromonas veronii</name>
    <dbReference type="NCBI Taxonomy" id="654"/>
    <lineage>
        <taxon>Bacteria</taxon>
        <taxon>Pseudomonadati</taxon>
        <taxon>Pseudomonadota</taxon>
        <taxon>Gammaproteobacteria</taxon>
        <taxon>Aeromonadales</taxon>
        <taxon>Aeromonadaceae</taxon>
        <taxon>Aeromonas</taxon>
    </lineage>
</organism>
<reference evidence="6 10" key="4">
    <citation type="submission" date="2019-10" db="EMBL/GenBank/DDBJ databases">
        <authorList>
            <person name="Karimi E."/>
        </authorList>
    </citation>
    <scope>NUCLEOTIDE SEQUENCE [LARGE SCALE GENOMIC DNA]</scope>
    <source>
        <strain evidence="6">Aeromonas sp. 8C</strain>
    </source>
</reference>
<reference evidence="2 8" key="3">
    <citation type="submission" date="2018-11" db="EMBL/GenBank/DDBJ databases">
        <title>Complete genome sequence of multidrug-resistant Aeromonas veronii strain MS-18-37.</title>
        <authorList>
            <person name="Abdelhamed H."/>
            <person name="Lawrence M."/>
            <person name="Waldbieser G."/>
        </authorList>
    </citation>
    <scope>NUCLEOTIDE SEQUENCE [LARGE SCALE GENOMIC DNA]</scope>
    <source>
        <strain evidence="2 8">MS-18-37</strain>
    </source>
</reference>
<dbReference type="EMBL" id="PZKL01000032">
    <property type="protein sequence ID" value="PTH80731.1"/>
    <property type="molecule type" value="Genomic_DNA"/>
</dbReference>
<reference evidence="3" key="5">
    <citation type="submission" date="2022-08" db="EMBL/GenBank/DDBJ databases">
        <title>A global survey of hypervirulent Aeromonas hydrophila identified this emerging pathogen in farmed fish in the lower Mekong River basin.</title>
        <authorList>
            <person name="Xu T."/>
            <person name="Rasmussen-Ivey C.R."/>
            <person name="Moen F.S."/>
            <person name="Fernandez Bravo A."/>
            <person name="Lamy B."/>
            <person name="Beaz-Hidalgo R."/>
            <person name="Khan C.D."/>
            <person name="Castro Escarpulli G."/>
            <person name="Yasin I.S.M."/>
            <person name="Figueras M.J."/>
            <person name="Azzam Sayuti M."/>
            <person name="Karim M.M."/>
            <person name="Alam K.M."/>
            <person name="Le T.T.T."/>
            <person name="Thao N.H.P."/>
            <person name="Addo S."/>
            <person name="Duodu S."/>
            <person name="Ali S."/>
            <person name="Mey S."/>
            <person name="Somony T."/>
            <person name="Liles M.R."/>
        </authorList>
    </citation>
    <scope>NUCLEOTIDE SEQUENCE</scope>
    <source>
        <strain evidence="3">0.14</strain>
    </source>
</reference>
<dbReference type="EMBL" id="RAWX01000003">
    <property type="protein sequence ID" value="RKJ87865.1"/>
    <property type="molecule type" value="Genomic_DNA"/>
</dbReference>
<dbReference type="AlphaFoldDB" id="A0A2T4N1K5"/>
<dbReference type="EMBL" id="CP033604">
    <property type="protein sequence ID" value="AYV36515.1"/>
    <property type="molecule type" value="Genomic_DNA"/>
</dbReference>
<dbReference type="EMBL" id="JANLFC010000021">
    <property type="protein sequence ID" value="MCR4448177.1"/>
    <property type="molecule type" value="Genomic_DNA"/>
</dbReference>
<gene>
    <name evidence="6" type="ORF">AERO8C_20675</name>
    <name evidence="5" type="ORF">D6R50_16705</name>
    <name evidence="4" type="ORF">DAA48_14030</name>
    <name evidence="2" type="ORF">EFI48_06655</name>
    <name evidence="3" type="ORF">NS965_07225</name>
</gene>
<name>A0A2T4N1K5_AERVE</name>
<accession>A0A653L315</accession>
<evidence type="ECO:0000313" key="7">
    <source>
        <dbReference type="Proteomes" id="UP000241986"/>
    </source>
</evidence>
<evidence type="ECO:0000313" key="8">
    <source>
        <dbReference type="Proteomes" id="UP000267614"/>
    </source>
</evidence>
<dbReference type="RefSeq" id="WP_080768659.1">
    <property type="nucleotide sequence ID" value="NZ_CAAKNL010000026.1"/>
</dbReference>
<evidence type="ECO:0000313" key="5">
    <source>
        <dbReference type="EMBL" id="RKJ87865.1"/>
    </source>
</evidence>
<evidence type="ECO:0000313" key="4">
    <source>
        <dbReference type="EMBL" id="PTH80731.1"/>
    </source>
</evidence>
<evidence type="ECO:0000313" key="3">
    <source>
        <dbReference type="EMBL" id="MCR4448177.1"/>
    </source>
</evidence>
<evidence type="ECO:0000313" key="9">
    <source>
        <dbReference type="Proteomes" id="UP000281725"/>
    </source>
</evidence>
<evidence type="ECO:0000313" key="2">
    <source>
        <dbReference type="EMBL" id="AYV36515.1"/>
    </source>
</evidence>
<feature type="signal peptide" evidence="1">
    <location>
        <begin position="1"/>
        <end position="23"/>
    </location>
</feature>
<evidence type="ECO:0000256" key="1">
    <source>
        <dbReference type="SAM" id="SignalP"/>
    </source>
</evidence>